<keyword evidence="2" id="KW-1185">Reference proteome</keyword>
<dbReference type="Proteomes" id="UP000219020">
    <property type="component" value="Unassembled WGS sequence"/>
</dbReference>
<accession>A0A2A5T6S9</accession>
<dbReference type="AlphaFoldDB" id="A0A2A5T6S9"/>
<reference evidence="2" key="1">
    <citation type="submission" date="2017-04" db="EMBL/GenBank/DDBJ databases">
        <title>Genome evolution of the luminous symbionts of deep sea anglerfish.</title>
        <authorList>
            <person name="Hendry T.A."/>
        </authorList>
    </citation>
    <scope>NUCLEOTIDE SEQUENCE [LARGE SCALE GENOMIC DNA]</scope>
</reference>
<organism evidence="1 2">
    <name type="scientific">Candidatus Enterovibrio escicola</name>
    <dbReference type="NCBI Taxonomy" id="1927127"/>
    <lineage>
        <taxon>Bacteria</taxon>
        <taxon>Pseudomonadati</taxon>
        <taxon>Pseudomonadota</taxon>
        <taxon>Gammaproteobacteria</taxon>
        <taxon>Vibrionales</taxon>
        <taxon>Vibrionaceae</taxon>
        <taxon>Enterovibrio</taxon>
    </lineage>
</organism>
<protein>
    <submittedName>
        <fullName evidence="1">Uncharacterized protein</fullName>
    </submittedName>
</protein>
<sequence>MIKLDIPLSHDLFDFTVTEFIKSVIENNLKGDVGKQVSPRKIDSHNAKDNEC</sequence>
<comment type="caution">
    <text evidence="1">The sequence shown here is derived from an EMBL/GenBank/DDBJ whole genome shotgun (WGS) entry which is preliminary data.</text>
</comment>
<evidence type="ECO:0000313" key="1">
    <source>
        <dbReference type="EMBL" id="PCS23873.1"/>
    </source>
</evidence>
<name>A0A2A5T6S9_9GAMM</name>
<evidence type="ECO:0000313" key="2">
    <source>
        <dbReference type="Proteomes" id="UP000219020"/>
    </source>
</evidence>
<gene>
    <name evidence="1" type="ORF">BTN49_0844</name>
</gene>
<dbReference type="EMBL" id="NBYY01000009">
    <property type="protein sequence ID" value="PCS23873.1"/>
    <property type="molecule type" value="Genomic_DNA"/>
</dbReference>
<proteinExistence type="predicted"/>